<comment type="caution">
    <text evidence="3">The sequence shown here is derived from an EMBL/GenBank/DDBJ whole genome shotgun (WGS) entry which is preliminary data.</text>
</comment>
<dbReference type="PANTHER" id="PTHR30024:SF48">
    <property type="entry name" value="ABC TRANSPORTER SUBSTRATE-BINDING PROTEIN"/>
    <property type="match status" value="1"/>
</dbReference>
<dbReference type="EMBL" id="LCYG01000019">
    <property type="protein sequence ID" value="KLK93641.1"/>
    <property type="molecule type" value="Genomic_DNA"/>
</dbReference>
<name>A0A0H1RFK0_9HYPH</name>
<keyword evidence="1" id="KW-0732">Signal</keyword>
<protein>
    <submittedName>
        <fullName evidence="3">ABC transporter substrate-binding protein</fullName>
    </submittedName>
</protein>
<evidence type="ECO:0000313" key="4">
    <source>
        <dbReference type="Proteomes" id="UP000035489"/>
    </source>
</evidence>
<feature type="chain" id="PRO_5002593123" evidence="1">
    <location>
        <begin position="21"/>
        <end position="324"/>
    </location>
</feature>
<evidence type="ECO:0000256" key="1">
    <source>
        <dbReference type="SAM" id="SignalP"/>
    </source>
</evidence>
<dbReference type="Pfam" id="PF09084">
    <property type="entry name" value="NMT1"/>
    <property type="match status" value="1"/>
</dbReference>
<dbReference type="Gene3D" id="3.40.190.10">
    <property type="entry name" value="Periplasmic binding protein-like II"/>
    <property type="match status" value="2"/>
</dbReference>
<organism evidence="3 4">
    <name type="scientific">Microvirga vignae</name>
    <dbReference type="NCBI Taxonomy" id="1225564"/>
    <lineage>
        <taxon>Bacteria</taxon>
        <taxon>Pseudomonadati</taxon>
        <taxon>Pseudomonadota</taxon>
        <taxon>Alphaproteobacteria</taxon>
        <taxon>Hyphomicrobiales</taxon>
        <taxon>Methylobacteriaceae</taxon>
        <taxon>Microvirga</taxon>
    </lineage>
</organism>
<dbReference type="PANTHER" id="PTHR30024">
    <property type="entry name" value="ALIPHATIC SULFONATES-BINDING PROTEIN-RELATED"/>
    <property type="match status" value="1"/>
</dbReference>
<dbReference type="AlphaFoldDB" id="A0A0H1RFK0"/>
<dbReference type="SUPFAM" id="SSF53850">
    <property type="entry name" value="Periplasmic binding protein-like II"/>
    <property type="match status" value="1"/>
</dbReference>
<dbReference type="InterPro" id="IPR015168">
    <property type="entry name" value="SsuA/THI5"/>
</dbReference>
<dbReference type="PATRIC" id="fig|1225564.3.peg.2199"/>
<evidence type="ECO:0000259" key="2">
    <source>
        <dbReference type="Pfam" id="PF09084"/>
    </source>
</evidence>
<feature type="signal peptide" evidence="1">
    <location>
        <begin position="1"/>
        <end position="20"/>
    </location>
</feature>
<proteinExistence type="predicted"/>
<reference evidence="3 4" key="1">
    <citation type="submission" date="2015-05" db="EMBL/GenBank/DDBJ databases">
        <title>Draft genome sequence of Microvirga vignae strain BR3299, a novel nitrogen fixing bacteria isolated from Brazil semi-aired region.</title>
        <authorList>
            <person name="Zilli J.E."/>
            <person name="Passos S.R."/>
            <person name="Leite J."/>
            <person name="Baldani J.I."/>
            <person name="Xavier G.R."/>
            <person name="Rumjaneck N.G."/>
            <person name="Simoes-Araujo J.L."/>
        </authorList>
    </citation>
    <scope>NUCLEOTIDE SEQUENCE [LARGE SCALE GENOMIC DNA]</scope>
    <source>
        <strain evidence="3 4">BR3299</strain>
    </source>
</reference>
<evidence type="ECO:0000313" key="3">
    <source>
        <dbReference type="EMBL" id="KLK93641.1"/>
    </source>
</evidence>
<gene>
    <name evidence="3" type="ORF">AA309_08290</name>
</gene>
<dbReference type="RefSeq" id="WP_047188524.1">
    <property type="nucleotide sequence ID" value="NZ_LCYG01000019.1"/>
</dbReference>
<feature type="domain" description="SsuA/THI5-like" evidence="2">
    <location>
        <begin position="45"/>
        <end position="248"/>
    </location>
</feature>
<dbReference type="OrthoDB" id="5621714at2"/>
<keyword evidence="4" id="KW-1185">Reference proteome</keyword>
<accession>A0A0H1RFK0</accession>
<sequence length="324" mass="35435">MLLRVTWFILALTVLGPAKAQDDRAIRVGLLRFGTVAWEIDTVRHHGFDRRHGIAVTPVEFASNEAAKVALQTGAVDMIVTDWPWVARQRGEGTAFSFVPYSKAVGTLMLPQNSAIQTLADLKGRRIGVAGGPLDKSWLLLRTYAQRELGADLAEVAEPVFGAPPLLNEELARGRIDAVLTYWHYAARLEASGASVFLTVADMILRLGLDGDVPMLGYAFRDEWAEREGAVLEGFVAASRQAKALLAASKEEWIRLAPQIGSDDPAVLRALQAGFRAGIPDRWSEDERQAASDLYAILVRIGGDKLVGRAKILDAKTFWPSVSY</sequence>
<dbReference type="Proteomes" id="UP000035489">
    <property type="component" value="Unassembled WGS sequence"/>
</dbReference>
<dbReference type="STRING" id="1225564.AA309_08290"/>